<dbReference type="GO" id="GO:0005576">
    <property type="term" value="C:extracellular region"/>
    <property type="evidence" value="ECO:0007669"/>
    <property type="project" value="UniProtKB-SubCell"/>
</dbReference>
<evidence type="ECO:0000313" key="14">
    <source>
        <dbReference type="Proteomes" id="UP000053317"/>
    </source>
</evidence>
<dbReference type="PROSITE" id="PS00155">
    <property type="entry name" value="CUTINASE_1"/>
    <property type="match status" value="1"/>
</dbReference>
<sequence>MHIISLALAFLFTLTITAATPIPAAVEPRLDLSTTRNGLKNGVCKAVTVIFARGTFEAGNVGLLAGPPFFDALQKLIGSDNLAVQGVDYAASLEGYLEGGDPEGANTTASLVNLAASKCPNTQIVLSGYSQGAQVIHLAVKTASSSTFTPITTSALEKVAAVVLFGDPDEDQSLPGIAESDVETFCAKDDLICDGLPIPLPAHLSYADDADNAAEFVEGKISL</sequence>
<gene>
    <name evidence="13" type="ORF">UCRPC4_g06189</name>
</gene>
<feature type="active site" description="Nucleophile" evidence="10">
    <location>
        <position position="130"/>
    </location>
</feature>
<dbReference type="InterPro" id="IPR043580">
    <property type="entry name" value="CUTINASE_1"/>
</dbReference>
<comment type="catalytic activity">
    <reaction evidence="9 12">
        <text>cutin + H2O = cutin monomers.</text>
        <dbReference type="EC" id="3.1.1.74"/>
    </reaction>
</comment>
<dbReference type="EC" id="3.1.1.74" evidence="3 12"/>
<dbReference type="PANTHER" id="PTHR48250:SF2">
    <property type="entry name" value="CUTINASE"/>
    <property type="match status" value="1"/>
</dbReference>
<evidence type="ECO:0000256" key="3">
    <source>
        <dbReference type="ARBA" id="ARBA00013095"/>
    </source>
</evidence>
<dbReference type="AlphaFoldDB" id="A0A0G2FUW3"/>
<evidence type="ECO:0000256" key="9">
    <source>
        <dbReference type="ARBA" id="ARBA00034045"/>
    </source>
</evidence>
<comment type="similarity">
    <text evidence="2 12">Belongs to the cutinase family.</text>
</comment>
<dbReference type="SUPFAM" id="SSF53474">
    <property type="entry name" value="alpha/beta-Hydrolases"/>
    <property type="match status" value="1"/>
</dbReference>
<reference evidence="13 14" key="1">
    <citation type="submission" date="2015-05" db="EMBL/GenBank/DDBJ databases">
        <title>Distinctive expansion of gene families associated with plant cell wall degradation and secondary metabolism in the genomes of grapevine trunk pathogens.</title>
        <authorList>
            <person name="Lawrence D.P."/>
            <person name="Travadon R."/>
            <person name="Rolshausen P.E."/>
            <person name="Baumgartner K."/>
        </authorList>
    </citation>
    <scope>NUCLEOTIDE SEQUENCE [LARGE SCALE GENOMIC DNA]</scope>
    <source>
        <strain evidence="13">UCRPC4</strain>
    </source>
</reference>
<protein>
    <recommendedName>
        <fullName evidence="3 12">Cutinase</fullName>
        <ecNumber evidence="3 12">3.1.1.74</ecNumber>
    </recommendedName>
</protein>
<dbReference type="Gene3D" id="3.40.50.1820">
    <property type="entry name" value="alpha/beta hydrolase"/>
    <property type="match status" value="1"/>
</dbReference>
<dbReference type="GO" id="GO:0016052">
    <property type="term" value="P:carbohydrate catabolic process"/>
    <property type="evidence" value="ECO:0007669"/>
    <property type="project" value="TreeGrafter"/>
</dbReference>
<feature type="chain" id="PRO_5005117813" description="Cutinase" evidence="12">
    <location>
        <begin position="20"/>
        <end position="223"/>
    </location>
</feature>
<dbReference type="PANTHER" id="PTHR48250">
    <property type="entry name" value="CUTINASE 2-RELATED"/>
    <property type="match status" value="1"/>
</dbReference>
<keyword evidence="7 12" id="KW-0378">Hydrolase</keyword>
<feature type="disulfide bond" evidence="11">
    <location>
        <begin position="44"/>
        <end position="119"/>
    </location>
</feature>
<feature type="signal peptide" evidence="12">
    <location>
        <begin position="1"/>
        <end position="19"/>
    </location>
</feature>
<comment type="function">
    <text evidence="12">Catalyzes the hydrolysis of complex carboxylic polyesters found in the cell wall of plants. Degrades cutin, a macromolecule that forms the structure of the plant cuticle.</text>
</comment>
<evidence type="ECO:0000256" key="12">
    <source>
        <dbReference type="RuleBase" id="RU361263"/>
    </source>
</evidence>
<dbReference type="Proteomes" id="UP000053317">
    <property type="component" value="Unassembled WGS sequence"/>
</dbReference>
<evidence type="ECO:0000256" key="1">
    <source>
        <dbReference type="ARBA" id="ARBA00004613"/>
    </source>
</evidence>
<name>A0A0G2FUW3_PHACM</name>
<evidence type="ECO:0000256" key="4">
    <source>
        <dbReference type="ARBA" id="ARBA00022487"/>
    </source>
</evidence>
<keyword evidence="5 12" id="KW-0964">Secreted</keyword>
<feature type="active site" evidence="10">
    <location>
        <position position="190"/>
    </location>
</feature>
<evidence type="ECO:0000256" key="6">
    <source>
        <dbReference type="ARBA" id="ARBA00022729"/>
    </source>
</evidence>
<dbReference type="PRINTS" id="PR00129">
    <property type="entry name" value="CUTINASE"/>
</dbReference>
<evidence type="ECO:0000256" key="5">
    <source>
        <dbReference type="ARBA" id="ARBA00022525"/>
    </source>
</evidence>
<dbReference type="SMART" id="SM01110">
    <property type="entry name" value="Cutinase"/>
    <property type="match status" value="1"/>
</dbReference>
<dbReference type="OrthoDB" id="3225429at2759"/>
<dbReference type="GO" id="GO:0050525">
    <property type="term" value="F:cutinase activity"/>
    <property type="evidence" value="ECO:0007669"/>
    <property type="project" value="UniProtKB-UniRule"/>
</dbReference>
<evidence type="ECO:0000256" key="10">
    <source>
        <dbReference type="PIRSR" id="PIRSR611150-1"/>
    </source>
</evidence>
<comment type="subcellular location">
    <subcellularLocation>
        <location evidence="1 12">Secreted</location>
    </subcellularLocation>
</comment>
<evidence type="ECO:0000256" key="11">
    <source>
        <dbReference type="PIRSR" id="PIRSR611150-2"/>
    </source>
</evidence>
<keyword evidence="6 12" id="KW-0732">Signal</keyword>
<keyword evidence="14" id="KW-1185">Reference proteome</keyword>
<dbReference type="Pfam" id="PF01083">
    <property type="entry name" value="Cutinase"/>
    <property type="match status" value="1"/>
</dbReference>
<reference evidence="13 14" key="2">
    <citation type="submission" date="2015-05" db="EMBL/GenBank/DDBJ databases">
        <authorList>
            <person name="Morales-Cruz A."/>
            <person name="Amrine K.C."/>
            <person name="Cantu D."/>
        </authorList>
    </citation>
    <scope>NUCLEOTIDE SEQUENCE [LARGE SCALE GENOMIC DNA]</scope>
    <source>
        <strain evidence="13">UCRPC4</strain>
    </source>
</reference>
<evidence type="ECO:0000256" key="8">
    <source>
        <dbReference type="ARBA" id="ARBA00023157"/>
    </source>
</evidence>
<accession>A0A0G2FUW3</accession>
<dbReference type="InterPro" id="IPR000675">
    <property type="entry name" value="Cutinase/axe"/>
</dbReference>
<proteinExistence type="inferred from homology"/>
<dbReference type="EMBL" id="LCWF01000178">
    <property type="protein sequence ID" value="KKY15688.1"/>
    <property type="molecule type" value="Genomic_DNA"/>
</dbReference>
<evidence type="ECO:0000256" key="2">
    <source>
        <dbReference type="ARBA" id="ARBA00007534"/>
    </source>
</evidence>
<dbReference type="InterPro" id="IPR011150">
    <property type="entry name" value="Cutinase_monf"/>
</dbReference>
<comment type="caution">
    <text evidence="13">The sequence shown here is derived from an EMBL/GenBank/DDBJ whole genome shotgun (WGS) entry which is preliminary data.</text>
</comment>
<keyword evidence="4 12" id="KW-0719">Serine esterase</keyword>
<dbReference type="InterPro" id="IPR029058">
    <property type="entry name" value="AB_hydrolase_fold"/>
</dbReference>
<feature type="disulfide bond" evidence="11">
    <location>
        <begin position="186"/>
        <end position="193"/>
    </location>
</feature>
<feature type="active site" description="Proton donor/acceptor" evidence="10">
    <location>
        <position position="203"/>
    </location>
</feature>
<evidence type="ECO:0000313" key="13">
    <source>
        <dbReference type="EMBL" id="KKY15688.1"/>
    </source>
</evidence>
<organism evidence="13 14">
    <name type="scientific">Phaeomoniella chlamydospora</name>
    <name type="common">Phaeoacremonium chlamydosporum</name>
    <dbReference type="NCBI Taxonomy" id="158046"/>
    <lineage>
        <taxon>Eukaryota</taxon>
        <taxon>Fungi</taxon>
        <taxon>Dikarya</taxon>
        <taxon>Ascomycota</taxon>
        <taxon>Pezizomycotina</taxon>
        <taxon>Eurotiomycetes</taxon>
        <taxon>Chaetothyriomycetidae</taxon>
        <taxon>Phaeomoniellales</taxon>
        <taxon>Phaeomoniellaceae</taxon>
        <taxon>Phaeomoniella</taxon>
    </lineage>
</organism>
<keyword evidence="8 11" id="KW-1015">Disulfide bond</keyword>
<evidence type="ECO:0000256" key="7">
    <source>
        <dbReference type="ARBA" id="ARBA00022801"/>
    </source>
</evidence>